<evidence type="ECO:0000256" key="1">
    <source>
        <dbReference type="SAM" id="Coils"/>
    </source>
</evidence>
<keyword evidence="1" id="KW-0175">Coiled coil</keyword>
<evidence type="ECO:0000313" key="3">
    <source>
        <dbReference type="Proteomes" id="UP001161065"/>
    </source>
</evidence>
<feature type="coiled-coil region" evidence="1">
    <location>
        <begin position="17"/>
        <end position="44"/>
    </location>
</feature>
<dbReference type="AlphaFoldDB" id="A0AA42Q565"/>
<name>A0AA42Q565_9BURK</name>
<reference evidence="2" key="1">
    <citation type="submission" date="2022-09" db="EMBL/GenBank/DDBJ databases">
        <title>Intensive care unit water sources are persistently colonized with multi-drug resistant bacteria and are the site of extensive horizontal gene transfer of antibiotic resistance genes.</title>
        <authorList>
            <person name="Diorio-Toth L."/>
        </authorList>
    </citation>
    <scope>NUCLEOTIDE SEQUENCE</scope>
    <source>
        <strain evidence="2">GD03832</strain>
    </source>
</reference>
<gene>
    <name evidence="2" type="ORF">N5D63_12510</name>
</gene>
<dbReference type="Pfam" id="PF21983">
    <property type="entry name" value="NikA-like"/>
    <property type="match status" value="1"/>
</dbReference>
<sequence length="120" mass="14079">MTQKKKRTGQSGELGKVRNKQLHIRLDEDELKQLEDKAKSKRTSTAKYCRDALLYEKVHKANIKEQTELLNQLNKIGVNLNQIAHRINKGEIFIVQEFLELLQSFKTLRKQQYTRGLNDN</sequence>
<accession>A0AA42Q565</accession>
<proteinExistence type="predicted"/>
<dbReference type="Proteomes" id="UP001161065">
    <property type="component" value="Unassembled WGS sequence"/>
</dbReference>
<dbReference type="InterPro" id="IPR053842">
    <property type="entry name" value="NikA-like"/>
</dbReference>
<comment type="caution">
    <text evidence="2">The sequence shown here is derived from an EMBL/GenBank/DDBJ whole genome shotgun (WGS) entry which is preliminary data.</text>
</comment>
<dbReference type="RefSeq" id="WP_280008324.1">
    <property type="nucleotide sequence ID" value="NZ_JAOCEK010000008.1"/>
</dbReference>
<protein>
    <submittedName>
        <fullName evidence="2">MobC family plasmid mobilization relaxosome protein</fullName>
    </submittedName>
</protein>
<evidence type="ECO:0000313" key="2">
    <source>
        <dbReference type="EMBL" id="MDH1334958.1"/>
    </source>
</evidence>
<dbReference type="EMBL" id="JAOCEK010000008">
    <property type="protein sequence ID" value="MDH1334958.1"/>
    <property type="molecule type" value="Genomic_DNA"/>
</dbReference>
<organism evidence="2 3">
    <name type="scientific">Comamonas thiooxydans</name>
    <dbReference type="NCBI Taxonomy" id="363952"/>
    <lineage>
        <taxon>Bacteria</taxon>
        <taxon>Pseudomonadati</taxon>
        <taxon>Pseudomonadota</taxon>
        <taxon>Betaproteobacteria</taxon>
        <taxon>Burkholderiales</taxon>
        <taxon>Comamonadaceae</taxon>
        <taxon>Comamonas</taxon>
    </lineage>
</organism>